<dbReference type="PANTHER" id="PTHR43495:SF5">
    <property type="entry name" value="GAMMA-AMINOBUTYRIC ACID PERMEASE"/>
    <property type="match status" value="1"/>
</dbReference>
<feature type="transmembrane region" description="Helical" evidence="7">
    <location>
        <begin position="567"/>
        <end position="586"/>
    </location>
</feature>
<dbReference type="EMBL" id="JAQIZZ010000008">
    <property type="protein sequence ID" value="KAJ5526136.1"/>
    <property type="molecule type" value="Genomic_DNA"/>
</dbReference>
<keyword evidence="4 7" id="KW-1133">Transmembrane helix</keyword>
<reference evidence="9 10" key="1">
    <citation type="journal article" date="2023" name="IMA Fungus">
        <title>Comparative genomic study of the Penicillium genus elucidates a diverse pangenome and 15 lateral gene transfer events.</title>
        <authorList>
            <person name="Petersen C."/>
            <person name="Sorensen T."/>
            <person name="Nielsen M.R."/>
            <person name="Sondergaard T.E."/>
            <person name="Sorensen J.L."/>
            <person name="Fitzpatrick D.A."/>
            <person name="Frisvad J.C."/>
            <person name="Nielsen K.L."/>
        </authorList>
    </citation>
    <scope>NUCLEOTIDE SEQUENCE [LARGE SCALE GENOMIC DNA]</scope>
    <source>
        <strain evidence="9 10">IBT 35679</strain>
    </source>
</reference>
<sequence>MSLPLELPNWQSESVAVPPPISSSNAMIGEQPVDQREQNHDLLSPESRQRDVSNARSASTQATLTNSVDECEYKRRTEQIITVGPREDRKVNRRLKGIHLFMITINATLGIGLYWRGGQILELGGPLAVVLSYFLVGCLVWAVMQGITEMLCIWPIPGALSVYVSKFVDEELGIAVGIAYWFTYSMSFSTLLATLAAEFDYWSAFESRGVHAGVIFLAVPITLVAINMLRIESYGLLEVITGSIKITFMFIIFVFLIIINREETDKGAPLGVEYWSSPTSFDNSAAKNWPIALFMCISTAVFSFVGVEVVAASALEAKWPQHNPDAENSSGRRSCPDSPLVGSGVKFSAIYISVLATVAYTLSGFLVSIDIKSDDCKLPRVTWDTKNTDCKDPGSHSAFVMIASGSKIPHLATVFNVFLVFTCLSCAGTNLYISSRALFGLTSQLKGGKGQKWHLRLLAKLGKTDHRKVPRRAIIFSAVAFCWIPFLQLVRGSEEAQVSISMFIEVLSEMASVGLLIVWACVSLAFIRYHGCTQIIIKNPEYLDPEDVAQVERNTRNYPYRSHGQPLLAWIAFGGCWTVLLVMNMSPMWSSFYLLPFLSSYLTIIVFGGMWILLKVLRGAKWSLVDLSRPQRVAGILRSLHEMRQATMTDKTPSH</sequence>
<dbReference type="GO" id="GO:0055085">
    <property type="term" value="P:transmembrane transport"/>
    <property type="evidence" value="ECO:0007669"/>
    <property type="project" value="InterPro"/>
</dbReference>
<keyword evidence="5 7" id="KW-0472">Membrane</keyword>
<gene>
    <name evidence="9" type="ORF">N7494_012786</name>
</gene>
<feature type="transmembrane region" description="Helical" evidence="7">
    <location>
        <begin position="291"/>
        <end position="315"/>
    </location>
</feature>
<evidence type="ECO:0000259" key="8">
    <source>
        <dbReference type="Pfam" id="PF00324"/>
    </source>
</evidence>
<evidence type="ECO:0000256" key="4">
    <source>
        <dbReference type="ARBA" id="ARBA00022989"/>
    </source>
</evidence>
<comment type="subcellular location">
    <subcellularLocation>
        <location evidence="1">Membrane</location>
        <topology evidence="1">Multi-pass membrane protein</topology>
    </subcellularLocation>
</comment>
<evidence type="ECO:0000256" key="7">
    <source>
        <dbReference type="SAM" id="Phobius"/>
    </source>
</evidence>
<dbReference type="InterPro" id="IPR004841">
    <property type="entry name" value="AA-permease/SLC12A_dom"/>
</dbReference>
<accession>A0AAD6CMD5</accession>
<feature type="transmembrane region" description="Helical" evidence="7">
    <location>
        <begin position="473"/>
        <end position="490"/>
    </location>
</feature>
<feature type="transmembrane region" description="Helical" evidence="7">
    <location>
        <begin position="510"/>
        <end position="529"/>
    </location>
</feature>
<name>A0AAD6CMD5_9EURO</name>
<feature type="transmembrane region" description="Helical" evidence="7">
    <location>
        <begin position="349"/>
        <end position="369"/>
    </location>
</feature>
<feature type="domain" description="Amino acid permease/ SLC12A" evidence="8">
    <location>
        <begin position="99"/>
        <end position="322"/>
    </location>
</feature>
<evidence type="ECO:0000256" key="2">
    <source>
        <dbReference type="ARBA" id="ARBA00022448"/>
    </source>
</evidence>
<feature type="region of interest" description="Disordered" evidence="6">
    <location>
        <begin position="1"/>
        <end position="63"/>
    </location>
</feature>
<evidence type="ECO:0000256" key="3">
    <source>
        <dbReference type="ARBA" id="ARBA00022692"/>
    </source>
</evidence>
<dbReference type="Gene3D" id="1.20.1740.10">
    <property type="entry name" value="Amino acid/polyamine transporter I"/>
    <property type="match status" value="1"/>
</dbReference>
<proteinExistence type="predicted"/>
<evidence type="ECO:0000256" key="5">
    <source>
        <dbReference type="ARBA" id="ARBA00023136"/>
    </source>
</evidence>
<feature type="transmembrane region" description="Helical" evidence="7">
    <location>
        <begin position="123"/>
        <end position="144"/>
    </location>
</feature>
<dbReference type="AlphaFoldDB" id="A0AAD6CMD5"/>
<feature type="domain" description="Amino acid permease/ SLC12A" evidence="8">
    <location>
        <begin position="349"/>
        <end position="616"/>
    </location>
</feature>
<feature type="transmembrane region" description="Helical" evidence="7">
    <location>
        <begin position="235"/>
        <end position="259"/>
    </location>
</feature>
<feature type="transmembrane region" description="Helical" evidence="7">
    <location>
        <begin position="98"/>
        <end position="117"/>
    </location>
</feature>
<keyword evidence="2" id="KW-0813">Transport</keyword>
<dbReference type="Pfam" id="PF00324">
    <property type="entry name" value="AA_permease"/>
    <property type="match status" value="2"/>
</dbReference>
<evidence type="ECO:0000313" key="10">
    <source>
        <dbReference type="Proteomes" id="UP001220324"/>
    </source>
</evidence>
<evidence type="ECO:0000256" key="1">
    <source>
        <dbReference type="ARBA" id="ARBA00004141"/>
    </source>
</evidence>
<keyword evidence="3 7" id="KW-0812">Transmembrane</keyword>
<dbReference type="GO" id="GO:0016020">
    <property type="term" value="C:membrane"/>
    <property type="evidence" value="ECO:0007669"/>
    <property type="project" value="UniProtKB-SubCell"/>
</dbReference>
<evidence type="ECO:0000256" key="6">
    <source>
        <dbReference type="SAM" id="MobiDB-lite"/>
    </source>
</evidence>
<keyword evidence="10" id="KW-1185">Reference proteome</keyword>
<feature type="transmembrane region" description="Helical" evidence="7">
    <location>
        <begin position="209"/>
        <end position="229"/>
    </location>
</feature>
<comment type="caution">
    <text evidence="9">The sequence shown here is derived from an EMBL/GenBank/DDBJ whole genome shotgun (WGS) entry which is preliminary data.</text>
</comment>
<feature type="transmembrane region" description="Helical" evidence="7">
    <location>
        <begin position="174"/>
        <end position="197"/>
    </location>
</feature>
<dbReference type="PANTHER" id="PTHR43495">
    <property type="entry name" value="GABA PERMEASE"/>
    <property type="match status" value="1"/>
</dbReference>
<feature type="compositionally biased region" description="Polar residues" evidence="6">
    <location>
        <begin position="54"/>
        <end position="63"/>
    </location>
</feature>
<organism evidence="9 10">
    <name type="scientific">Penicillium frequentans</name>
    <dbReference type="NCBI Taxonomy" id="3151616"/>
    <lineage>
        <taxon>Eukaryota</taxon>
        <taxon>Fungi</taxon>
        <taxon>Dikarya</taxon>
        <taxon>Ascomycota</taxon>
        <taxon>Pezizomycotina</taxon>
        <taxon>Eurotiomycetes</taxon>
        <taxon>Eurotiomycetidae</taxon>
        <taxon>Eurotiales</taxon>
        <taxon>Aspergillaceae</taxon>
        <taxon>Penicillium</taxon>
    </lineage>
</organism>
<dbReference type="Proteomes" id="UP001220324">
    <property type="component" value="Unassembled WGS sequence"/>
</dbReference>
<feature type="transmembrane region" description="Helical" evidence="7">
    <location>
        <begin position="592"/>
        <end position="614"/>
    </location>
</feature>
<evidence type="ECO:0000313" key="9">
    <source>
        <dbReference type="EMBL" id="KAJ5526136.1"/>
    </source>
</evidence>
<protein>
    <submittedName>
        <fullName evidence="9">Proline-specific permease</fullName>
    </submittedName>
</protein>